<evidence type="ECO:0000256" key="5">
    <source>
        <dbReference type="ARBA" id="ARBA00022573"/>
    </source>
</evidence>
<accession>A0A8J7IJ65</accession>
<evidence type="ECO:0000256" key="7">
    <source>
        <dbReference type="ARBA" id="ARBA00023239"/>
    </source>
</evidence>
<evidence type="ECO:0000313" key="13">
    <source>
        <dbReference type="Proteomes" id="UP000619079"/>
    </source>
</evidence>
<comment type="caution">
    <text evidence="12">The sequence shown here is derived from an EMBL/GenBank/DDBJ whole genome shotgun (WGS) entry which is preliminary data.</text>
</comment>
<dbReference type="InterPro" id="IPR015424">
    <property type="entry name" value="PyrdxlP-dep_Trfase"/>
</dbReference>
<evidence type="ECO:0000256" key="9">
    <source>
        <dbReference type="ARBA" id="ARBA00048531"/>
    </source>
</evidence>
<dbReference type="GO" id="GO:0030170">
    <property type="term" value="F:pyridoxal phosphate binding"/>
    <property type="evidence" value="ECO:0007669"/>
    <property type="project" value="InterPro"/>
</dbReference>
<sequence length="317" mass="33633">MQPGGDAAPRDHGGGVDAAMARFGGPRDQWIDLSTGINPVPYPLPDLPARDWAALPDMAAQQALLQAARATWQVPAGADVLAAPGASALIARIPTLAAPGRVRIAQPTYNEHAAAFAAAGWDVSPDGPADAQVMVHPNNPDGRLWQAEDATADLLVIDESFCDICPERSLVALAERPGVVVLKSFGKFWGLAGLRLGFAIARPETLAPLATALGPWPVSGPALRIGAAALADNAWATRTRTRLTKDAARLDALVTGRGATLAGGTDLFRLYRVDDAAAWQRRLADRWIWSRIFPYSSTLLRLGLPPAEGWSRLEQAL</sequence>
<dbReference type="Pfam" id="PF00155">
    <property type="entry name" value="Aminotran_1_2"/>
    <property type="match status" value="1"/>
</dbReference>
<dbReference type="AlphaFoldDB" id="A0A8J7IJ65"/>
<gene>
    <name evidence="12" type="ORF">JF290_11505</name>
</gene>
<dbReference type="SUPFAM" id="SSF53383">
    <property type="entry name" value="PLP-dependent transferases"/>
    <property type="match status" value="1"/>
</dbReference>
<dbReference type="EC" id="4.1.1.81" evidence="4"/>
<dbReference type="UniPathway" id="UPA00148"/>
<comment type="function">
    <text evidence="2">Decarboxylates L-threonine-O-3-phosphate to yield (R)-1-amino-2-propanol O-2-phosphate, the precursor for the linkage between the nucleotide loop and the corrin ring in cobalamin.</text>
</comment>
<feature type="region of interest" description="Disordered" evidence="10">
    <location>
        <begin position="1"/>
        <end position="21"/>
    </location>
</feature>
<dbReference type="Gene3D" id="3.40.640.10">
    <property type="entry name" value="Type I PLP-dependent aspartate aminotransferase-like (Major domain)"/>
    <property type="match status" value="1"/>
</dbReference>
<dbReference type="GO" id="GO:0048472">
    <property type="term" value="F:threonine-phosphate decarboxylase activity"/>
    <property type="evidence" value="ECO:0007669"/>
    <property type="project" value="UniProtKB-EC"/>
</dbReference>
<proteinExistence type="predicted"/>
<dbReference type="InterPro" id="IPR004839">
    <property type="entry name" value="Aminotransferase_I/II_large"/>
</dbReference>
<evidence type="ECO:0000256" key="2">
    <source>
        <dbReference type="ARBA" id="ARBA00003444"/>
    </source>
</evidence>
<dbReference type="PANTHER" id="PTHR42885:SF1">
    <property type="entry name" value="THREONINE-PHOSPHATE DECARBOXYLASE"/>
    <property type="match status" value="1"/>
</dbReference>
<dbReference type="NCBIfam" id="TIGR01140">
    <property type="entry name" value="L_thr_O3P_dcar"/>
    <property type="match status" value="1"/>
</dbReference>
<dbReference type="Proteomes" id="UP000619079">
    <property type="component" value="Unassembled WGS sequence"/>
</dbReference>
<evidence type="ECO:0000256" key="1">
    <source>
        <dbReference type="ARBA" id="ARBA00001933"/>
    </source>
</evidence>
<reference evidence="12" key="1">
    <citation type="submission" date="2020-12" db="EMBL/GenBank/DDBJ databases">
        <title>Sedimentitalea sp. nov., isolated from sand in Incheon.</title>
        <authorList>
            <person name="Kim W."/>
        </authorList>
    </citation>
    <scope>NUCLEOTIDE SEQUENCE</scope>
    <source>
        <strain evidence="12">CAU 1593</strain>
    </source>
</reference>
<comment type="catalytic activity">
    <reaction evidence="9">
        <text>O-phospho-L-threonine + H(+) = (R)-1-aminopropan-2-yl phosphate + CO2</text>
        <dbReference type="Rhea" id="RHEA:11492"/>
        <dbReference type="ChEBI" id="CHEBI:15378"/>
        <dbReference type="ChEBI" id="CHEBI:16526"/>
        <dbReference type="ChEBI" id="CHEBI:58563"/>
        <dbReference type="ChEBI" id="CHEBI:58675"/>
        <dbReference type="EC" id="4.1.1.81"/>
    </reaction>
</comment>
<feature type="domain" description="Aminotransferase class I/classII large" evidence="11">
    <location>
        <begin position="53"/>
        <end position="276"/>
    </location>
</feature>
<evidence type="ECO:0000256" key="3">
    <source>
        <dbReference type="ARBA" id="ARBA00004953"/>
    </source>
</evidence>
<dbReference type="InterPro" id="IPR015422">
    <property type="entry name" value="PyrdxlP-dep_Trfase_small"/>
</dbReference>
<name>A0A8J7IJ65_9RHOB</name>
<dbReference type="InterPro" id="IPR004838">
    <property type="entry name" value="NHTrfase_class1_PyrdxlP-BS"/>
</dbReference>
<dbReference type="InterPro" id="IPR005860">
    <property type="entry name" value="CobD"/>
</dbReference>
<evidence type="ECO:0000256" key="8">
    <source>
        <dbReference type="ARBA" id="ARBA00029996"/>
    </source>
</evidence>
<keyword evidence="13" id="KW-1185">Reference proteome</keyword>
<dbReference type="RefSeq" id="WP_199025029.1">
    <property type="nucleotide sequence ID" value="NZ_JAELVR010000007.1"/>
</dbReference>
<comment type="pathway">
    <text evidence="3">Cofactor biosynthesis; adenosylcobalamin biosynthesis.</text>
</comment>
<dbReference type="PANTHER" id="PTHR42885">
    <property type="entry name" value="HISTIDINOL-PHOSPHATE AMINOTRANSFERASE-RELATED"/>
    <property type="match status" value="1"/>
</dbReference>
<evidence type="ECO:0000313" key="12">
    <source>
        <dbReference type="EMBL" id="MBJ6372152.1"/>
    </source>
</evidence>
<keyword evidence="5" id="KW-0169">Cobalamin biosynthesis</keyword>
<evidence type="ECO:0000256" key="4">
    <source>
        <dbReference type="ARBA" id="ARBA00012285"/>
    </source>
</evidence>
<keyword evidence="7 12" id="KW-0456">Lyase</keyword>
<keyword evidence="6" id="KW-0663">Pyridoxal phosphate</keyword>
<evidence type="ECO:0000259" key="11">
    <source>
        <dbReference type="Pfam" id="PF00155"/>
    </source>
</evidence>
<protein>
    <recommendedName>
        <fullName evidence="4">threonine-phosphate decarboxylase</fullName>
        <ecNumber evidence="4">4.1.1.81</ecNumber>
    </recommendedName>
    <alternativeName>
        <fullName evidence="8">L-threonine-O-3-phosphate decarboxylase</fullName>
    </alternativeName>
</protein>
<dbReference type="GO" id="GO:0009236">
    <property type="term" value="P:cobalamin biosynthetic process"/>
    <property type="evidence" value="ECO:0007669"/>
    <property type="project" value="UniProtKB-UniPathway"/>
</dbReference>
<dbReference type="PROSITE" id="PS00105">
    <property type="entry name" value="AA_TRANSFER_CLASS_1"/>
    <property type="match status" value="1"/>
</dbReference>
<comment type="cofactor">
    <cofactor evidence="1">
        <name>pyridoxal 5'-phosphate</name>
        <dbReference type="ChEBI" id="CHEBI:597326"/>
    </cofactor>
</comment>
<dbReference type="InterPro" id="IPR015421">
    <property type="entry name" value="PyrdxlP-dep_Trfase_major"/>
</dbReference>
<evidence type="ECO:0000256" key="6">
    <source>
        <dbReference type="ARBA" id="ARBA00022898"/>
    </source>
</evidence>
<dbReference type="Gene3D" id="3.90.1150.10">
    <property type="entry name" value="Aspartate Aminotransferase, domain 1"/>
    <property type="match status" value="1"/>
</dbReference>
<evidence type="ECO:0000256" key="10">
    <source>
        <dbReference type="SAM" id="MobiDB-lite"/>
    </source>
</evidence>
<dbReference type="EMBL" id="JAELVR010000007">
    <property type="protein sequence ID" value="MBJ6372152.1"/>
    <property type="molecule type" value="Genomic_DNA"/>
</dbReference>
<organism evidence="12 13">
    <name type="scientific">Sedimentitalea arenosa</name>
    <dbReference type="NCBI Taxonomy" id="2798803"/>
    <lineage>
        <taxon>Bacteria</taxon>
        <taxon>Pseudomonadati</taxon>
        <taxon>Pseudomonadota</taxon>
        <taxon>Alphaproteobacteria</taxon>
        <taxon>Rhodobacterales</taxon>
        <taxon>Paracoccaceae</taxon>
        <taxon>Sedimentitalea</taxon>
    </lineage>
</organism>